<dbReference type="GO" id="GO:0003723">
    <property type="term" value="F:RNA binding"/>
    <property type="evidence" value="ECO:0007669"/>
    <property type="project" value="InterPro"/>
</dbReference>
<feature type="region of interest" description="Disordered" evidence="1">
    <location>
        <begin position="56"/>
        <end position="91"/>
    </location>
</feature>
<feature type="domain" description="Pseudouridine synthase RsuA/RluA-like" evidence="2">
    <location>
        <begin position="223"/>
        <end position="389"/>
    </location>
</feature>
<dbReference type="Proteomes" id="UP001293593">
    <property type="component" value="Unassembled WGS sequence"/>
</dbReference>
<dbReference type="PANTHER" id="PTHR21600:SF52">
    <property type="entry name" value="PSEUDOURIDINE SYNTHASE RSUA_RLUA-LIKE DOMAIN-CONTAINING PROTEIN"/>
    <property type="match status" value="1"/>
</dbReference>
<dbReference type="AlphaFoldDB" id="A0AAE1IY40"/>
<dbReference type="InterPro" id="IPR020103">
    <property type="entry name" value="PsdUridine_synth_cat_dom_sf"/>
</dbReference>
<keyword evidence="4" id="KW-1185">Reference proteome</keyword>
<dbReference type="InterPro" id="IPR050188">
    <property type="entry name" value="RluA_PseudoU_synthase"/>
</dbReference>
<dbReference type="Gene3D" id="3.30.2350.10">
    <property type="entry name" value="Pseudouridine synthase"/>
    <property type="match status" value="1"/>
</dbReference>
<dbReference type="SUPFAM" id="SSF55120">
    <property type="entry name" value="Pseudouridine synthase"/>
    <property type="match status" value="1"/>
</dbReference>
<dbReference type="GO" id="GO:0009982">
    <property type="term" value="F:pseudouridine synthase activity"/>
    <property type="evidence" value="ECO:0007669"/>
    <property type="project" value="InterPro"/>
</dbReference>
<dbReference type="GO" id="GO:0000455">
    <property type="term" value="P:enzyme-directed rRNA pseudouridine synthesis"/>
    <property type="evidence" value="ECO:0007669"/>
    <property type="project" value="TreeGrafter"/>
</dbReference>
<evidence type="ECO:0000256" key="1">
    <source>
        <dbReference type="SAM" id="MobiDB-lite"/>
    </source>
</evidence>
<gene>
    <name evidence="3" type="ORF">QN277_005362</name>
</gene>
<reference evidence="3" key="1">
    <citation type="submission" date="2023-10" db="EMBL/GenBank/DDBJ databases">
        <title>Chromosome-level genome of the transformable northern wattle, Acacia crassicarpa.</title>
        <authorList>
            <person name="Massaro I."/>
            <person name="Sinha N.R."/>
            <person name="Poethig S."/>
            <person name="Leichty A.R."/>
        </authorList>
    </citation>
    <scope>NUCLEOTIDE SEQUENCE</scope>
    <source>
        <strain evidence="3">Acra3RX</strain>
        <tissue evidence="3">Leaf</tissue>
    </source>
</reference>
<feature type="compositionally biased region" description="Low complexity" evidence="1">
    <location>
        <begin position="65"/>
        <end position="76"/>
    </location>
</feature>
<dbReference type="InterPro" id="IPR006145">
    <property type="entry name" value="PsdUridine_synth_RsuA/RluA"/>
</dbReference>
<proteinExistence type="predicted"/>
<organism evidence="3 4">
    <name type="scientific">Acacia crassicarpa</name>
    <name type="common">northern wattle</name>
    <dbReference type="NCBI Taxonomy" id="499986"/>
    <lineage>
        <taxon>Eukaryota</taxon>
        <taxon>Viridiplantae</taxon>
        <taxon>Streptophyta</taxon>
        <taxon>Embryophyta</taxon>
        <taxon>Tracheophyta</taxon>
        <taxon>Spermatophyta</taxon>
        <taxon>Magnoliopsida</taxon>
        <taxon>eudicotyledons</taxon>
        <taxon>Gunneridae</taxon>
        <taxon>Pentapetalae</taxon>
        <taxon>rosids</taxon>
        <taxon>fabids</taxon>
        <taxon>Fabales</taxon>
        <taxon>Fabaceae</taxon>
        <taxon>Caesalpinioideae</taxon>
        <taxon>mimosoid clade</taxon>
        <taxon>Acacieae</taxon>
        <taxon>Acacia</taxon>
    </lineage>
</organism>
<evidence type="ECO:0000313" key="4">
    <source>
        <dbReference type="Proteomes" id="UP001293593"/>
    </source>
</evidence>
<dbReference type="EMBL" id="JAWXYG010000011">
    <property type="protein sequence ID" value="KAK4258977.1"/>
    <property type="molecule type" value="Genomic_DNA"/>
</dbReference>
<name>A0AAE1IY40_9FABA</name>
<evidence type="ECO:0000313" key="3">
    <source>
        <dbReference type="EMBL" id="KAK4258977.1"/>
    </source>
</evidence>
<sequence>MRSVTPPSMVVSGCRSFLVSLSLARTLQISHSSLNNHNINYAIKCCSPINTLSPALTSDSEPSRSDLASSPTSSSSTGYPRHDRLLPCPSPNSAPRIEHLVVSEDGPVLEYICKALDFPPSSVAELIRLGAVYYALVSPQPPSTAPQEQIRIFREATEPSVLRKRSSIKGMTIQQAQKTYRVTNVDQFVEAGTYLRVYVYPKRFPRCYEIDWRSRIIAVTESYVVLDKPAGTSVGGTTNNIEETCAIFTTRALGLSTPLLTTHQLDNCTGGCVVLARTKEYSSIFHGKIREKKVKKLYLALAAAPLPCGIITHYMRPVNRAPRLISEDYMEGWHLCQLEVMECRKVPWPSNVIQDKYCIEECGWPSQDYAYECKINLITGKTHQIRAQFGASKAPLIGDSMYMPAAVAEMANPGLNPFGKHKTEFSCESEKEMAILNWIAQHGKEPSVAIGLQACEISWDDDGEHFYKAGSPWCSCL</sequence>
<dbReference type="PANTHER" id="PTHR21600">
    <property type="entry name" value="MITOCHONDRIAL RNA PSEUDOURIDINE SYNTHASE"/>
    <property type="match status" value="1"/>
</dbReference>
<protein>
    <recommendedName>
        <fullName evidence="2">Pseudouridine synthase RsuA/RluA-like domain-containing protein</fullName>
    </recommendedName>
</protein>
<dbReference type="Pfam" id="PF00849">
    <property type="entry name" value="PseudoU_synth_2"/>
    <property type="match status" value="1"/>
</dbReference>
<comment type="caution">
    <text evidence="3">The sequence shown here is derived from an EMBL/GenBank/DDBJ whole genome shotgun (WGS) entry which is preliminary data.</text>
</comment>
<evidence type="ECO:0000259" key="2">
    <source>
        <dbReference type="Pfam" id="PF00849"/>
    </source>
</evidence>
<accession>A0AAE1IY40</accession>